<accession>A0A915E5K4</accession>
<evidence type="ECO:0000313" key="2">
    <source>
        <dbReference type="WBParaSite" id="jg26429"/>
    </source>
</evidence>
<proteinExistence type="predicted"/>
<protein>
    <submittedName>
        <fullName evidence="2">Uncharacterized protein</fullName>
    </submittedName>
</protein>
<dbReference type="Proteomes" id="UP000887574">
    <property type="component" value="Unplaced"/>
</dbReference>
<sequence length="178" mass="20438">MQYSPLFGIGWMKRFRCAGWKGIADCTCSARLAALFSGLDADGLLPVWMDQDSTTQRLPEPNLQPFWQNDLQAERHISGHCYSKQPITGSTTKTTYVSDENRHYSSVNTPYIQEDVPFTNAQVAETLLRKWLIDEDCHKAMLIVLPVQMVNQSAEYHLIKFRLCKPTLNMFCIQRCPF</sequence>
<dbReference type="AlphaFoldDB" id="A0A915E5K4"/>
<name>A0A915E5K4_9BILA</name>
<keyword evidence="1" id="KW-1185">Reference proteome</keyword>
<reference evidence="2" key="1">
    <citation type="submission" date="2022-11" db="UniProtKB">
        <authorList>
            <consortium name="WormBaseParasite"/>
        </authorList>
    </citation>
    <scope>IDENTIFICATION</scope>
</reference>
<evidence type="ECO:0000313" key="1">
    <source>
        <dbReference type="Proteomes" id="UP000887574"/>
    </source>
</evidence>
<organism evidence="1 2">
    <name type="scientific">Ditylenchus dipsaci</name>
    <dbReference type="NCBI Taxonomy" id="166011"/>
    <lineage>
        <taxon>Eukaryota</taxon>
        <taxon>Metazoa</taxon>
        <taxon>Ecdysozoa</taxon>
        <taxon>Nematoda</taxon>
        <taxon>Chromadorea</taxon>
        <taxon>Rhabditida</taxon>
        <taxon>Tylenchina</taxon>
        <taxon>Tylenchomorpha</taxon>
        <taxon>Sphaerularioidea</taxon>
        <taxon>Anguinidae</taxon>
        <taxon>Anguininae</taxon>
        <taxon>Ditylenchus</taxon>
    </lineage>
</organism>
<dbReference type="WBParaSite" id="jg26429">
    <property type="protein sequence ID" value="jg26429"/>
    <property type="gene ID" value="jg26429"/>
</dbReference>